<protein>
    <recommendedName>
        <fullName evidence="3">DUF38 domain-containing protein</fullName>
    </recommendedName>
</protein>
<dbReference type="HOGENOM" id="CLU_2279951_0_0_1"/>
<accession>G0NGH1</accession>
<dbReference type="Proteomes" id="UP000008068">
    <property type="component" value="Unassembled WGS sequence"/>
</dbReference>
<dbReference type="AlphaFoldDB" id="G0NGH1"/>
<evidence type="ECO:0000313" key="2">
    <source>
        <dbReference type="Proteomes" id="UP000008068"/>
    </source>
</evidence>
<keyword evidence="2" id="KW-1185">Reference proteome</keyword>
<proteinExistence type="predicted"/>
<organism evidence="2">
    <name type="scientific">Caenorhabditis brenneri</name>
    <name type="common">Nematode worm</name>
    <dbReference type="NCBI Taxonomy" id="135651"/>
    <lineage>
        <taxon>Eukaryota</taxon>
        <taxon>Metazoa</taxon>
        <taxon>Ecdysozoa</taxon>
        <taxon>Nematoda</taxon>
        <taxon>Chromadorea</taxon>
        <taxon>Rhabditida</taxon>
        <taxon>Rhabditina</taxon>
        <taxon>Rhabditomorpha</taxon>
        <taxon>Rhabditoidea</taxon>
        <taxon>Rhabditidae</taxon>
        <taxon>Peloderinae</taxon>
        <taxon>Caenorhabditis</taxon>
    </lineage>
</organism>
<name>G0NGH1_CAEBE</name>
<dbReference type="InParanoid" id="G0NGH1"/>
<sequence>MDITEERLVKIRDVLFKSPTFESCMLSFPEDEIDPEFLLMDEYERLDYEFGEFSYTVSQVMRAHPAYNARNKRFSIEGTNSYFQLKIDKDDAVSLHIDKKTL</sequence>
<dbReference type="EMBL" id="GL379880">
    <property type="protein sequence ID" value="EGT60035.1"/>
    <property type="molecule type" value="Genomic_DNA"/>
</dbReference>
<reference evidence="2" key="1">
    <citation type="submission" date="2011-07" db="EMBL/GenBank/DDBJ databases">
        <authorList>
            <consortium name="Caenorhabditis brenneri Sequencing and Analysis Consortium"/>
            <person name="Wilson R.K."/>
        </authorList>
    </citation>
    <scope>NUCLEOTIDE SEQUENCE [LARGE SCALE GENOMIC DNA]</scope>
    <source>
        <strain evidence="2">PB2801</strain>
    </source>
</reference>
<evidence type="ECO:0008006" key="3">
    <source>
        <dbReference type="Google" id="ProtNLM"/>
    </source>
</evidence>
<evidence type="ECO:0000313" key="1">
    <source>
        <dbReference type="EMBL" id="EGT60035.1"/>
    </source>
</evidence>
<gene>
    <name evidence="1" type="ORF">CAEBREN_23766</name>
</gene>